<keyword evidence="3" id="KW-1185">Reference proteome</keyword>
<feature type="coiled-coil region" evidence="1">
    <location>
        <begin position="16"/>
        <end position="43"/>
    </location>
</feature>
<name>A0A0M1N2A1_9BACL</name>
<organism evidence="2 3">
    <name type="scientific">Paenibacillus solani</name>
    <dbReference type="NCBI Taxonomy" id="1705565"/>
    <lineage>
        <taxon>Bacteria</taxon>
        <taxon>Bacillati</taxon>
        <taxon>Bacillota</taxon>
        <taxon>Bacilli</taxon>
        <taxon>Bacillales</taxon>
        <taxon>Paenibacillaceae</taxon>
        <taxon>Paenibacillus</taxon>
    </lineage>
</organism>
<accession>A0A0M1N2A1</accession>
<dbReference type="EMBL" id="LIUT01000008">
    <property type="protein sequence ID" value="KOR76273.1"/>
    <property type="molecule type" value="Genomic_DNA"/>
</dbReference>
<gene>
    <name evidence="2" type="ORF">AM231_27010</name>
</gene>
<dbReference type="RefSeq" id="WP_054405394.1">
    <property type="nucleotide sequence ID" value="NZ_LIUT01000008.1"/>
</dbReference>
<evidence type="ECO:0000313" key="2">
    <source>
        <dbReference type="EMBL" id="KOR76273.1"/>
    </source>
</evidence>
<dbReference type="AlphaFoldDB" id="A0A0M1N2A1"/>
<dbReference type="PATRIC" id="fig|1705565.3.peg.1626"/>
<dbReference type="Proteomes" id="UP000036932">
    <property type="component" value="Unassembled WGS sequence"/>
</dbReference>
<evidence type="ECO:0000313" key="3">
    <source>
        <dbReference type="Proteomes" id="UP000036932"/>
    </source>
</evidence>
<reference evidence="3" key="1">
    <citation type="submission" date="2015-08" db="EMBL/GenBank/DDBJ databases">
        <title>Genome sequencing project for genomic taxonomy and phylogenomics of Bacillus-like bacteria.</title>
        <authorList>
            <person name="Liu B."/>
            <person name="Wang J."/>
            <person name="Zhu Y."/>
            <person name="Liu G."/>
            <person name="Chen Q."/>
            <person name="Chen Z."/>
            <person name="Lan J."/>
            <person name="Che J."/>
            <person name="Ge C."/>
            <person name="Shi H."/>
            <person name="Pan Z."/>
            <person name="Liu X."/>
        </authorList>
    </citation>
    <scope>NUCLEOTIDE SEQUENCE [LARGE SCALE GENOMIC DNA]</scope>
    <source>
        <strain evidence="3">FJAT-22460</strain>
    </source>
</reference>
<sequence>MKPILSKAQLDYMKAKTKFEEKAKVMEKKIELARAAHNEITQEVMEGLVVETGFHDSFNEMTAAENALIQWSHTTIKHDKTYRTNKAEIDIMYETLHSNPEMRARIIQLAMKIR</sequence>
<evidence type="ECO:0000256" key="1">
    <source>
        <dbReference type="SAM" id="Coils"/>
    </source>
</evidence>
<proteinExistence type="predicted"/>
<keyword evidence="1" id="KW-0175">Coiled coil</keyword>
<protein>
    <submittedName>
        <fullName evidence="2">Uncharacterized protein</fullName>
    </submittedName>
</protein>
<comment type="caution">
    <text evidence="2">The sequence shown here is derived from an EMBL/GenBank/DDBJ whole genome shotgun (WGS) entry which is preliminary data.</text>
</comment>
<dbReference type="OrthoDB" id="2652450at2"/>